<keyword evidence="1" id="KW-0175">Coiled coil</keyword>
<reference evidence="2" key="2">
    <citation type="submission" date="2022-10" db="EMBL/GenBank/DDBJ databases">
        <authorList>
            <consortium name="ENA_rothamsted_submissions"/>
            <consortium name="culmorum"/>
            <person name="King R."/>
        </authorList>
    </citation>
    <scope>NUCLEOTIDE SEQUENCE</scope>
</reference>
<dbReference type="EMBL" id="OU896708">
    <property type="protein sequence ID" value="CAG9819036.1"/>
    <property type="molecule type" value="Genomic_DNA"/>
</dbReference>
<dbReference type="AlphaFoldDB" id="A0A9N9X2R2"/>
<organism evidence="2 3">
    <name type="scientific">Phaedon cochleariae</name>
    <name type="common">Mustard beetle</name>
    <dbReference type="NCBI Taxonomy" id="80249"/>
    <lineage>
        <taxon>Eukaryota</taxon>
        <taxon>Metazoa</taxon>
        <taxon>Ecdysozoa</taxon>
        <taxon>Arthropoda</taxon>
        <taxon>Hexapoda</taxon>
        <taxon>Insecta</taxon>
        <taxon>Pterygota</taxon>
        <taxon>Neoptera</taxon>
        <taxon>Endopterygota</taxon>
        <taxon>Coleoptera</taxon>
        <taxon>Polyphaga</taxon>
        <taxon>Cucujiformia</taxon>
        <taxon>Chrysomeloidea</taxon>
        <taxon>Chrysomelidae</taxon>
        <taxon>Chrysomelinae</taxon>
        <taxon>Chrysomelini</taxon>
        <taxon>Phaedon</taxon>
    </lineage>
</organism>
<accession>A0A9N9X2R2</accession>
<proteinExistence type="predicted"/>
<keyword evidence="3" id="KW-1185">Reference proteome</keyword>
<evidence type="ECO:0000256" key="1">
    <source>
        <dbReference type="SAM" id="Coils"/>
    </source>
</evidence>
<sequence>MPLTREQTDELKTIVNVTIKQLWMDQDFLKTIADKVSAEITKNFNDKLKQYDKHLSELTREINVQKNENKKKSDEMGAKLEHLQGENLNLLKKIDFIEQESKKCNLRIYSLAEGDNENTKEVIMAFLNTKMNTNIMPTDIETCHRIGKRTNGKTRGVFLKLKDWHAKNTIFRNKKLLKGTNVVIKEDLTLIRLKLMDEAIGKLDLKSVWTDNGKIIIKRNNQIKTINSSLDLE</sequence>
<dbReference type="Proteomes" id="UP001153737">
    <property type="component" value="Chromosome 2"/>
</dbReference>
<gene>
    <name evidence="2" type="ORF">PHAECO_LOCUS6132</name>
</gene>
<feature type="coiled-coil region" evidence="1">
    <location>
        <begin position="41"/>
        <end position="100"/>
    </location>
</feature>
<protein>
    <submittedName>
        <fullName evidence="2">Uncharacterized protein</fullName>
    </submittedName>
</protein>
<evidence type="ECO:0000313" key="2">
    <source>
        <dbReference type="EMBL" id="CAG9819036.1"/>
    </source>
</evidence>
<dbReference type="OrthoDB" id="10066957at2759"/>
<evidence type="ECO:0000313" key="3">
    <source>
        <dbReference type="Proteomes" id="UP001153737"/>
    </source>
</evidence>
<dbReference type="Gene3D" id="3.30.70.1820">
    <property type="entry name" value="L1 transposable element, RRM domain"/>
    <property type="match status" value="1"/>
</dbReference>
<name>A0A9N9X2R2_PHACE</name>
<reference evidence="2" key="1">
    <citation type="submission" date="2022-01" db="EMBL/GenBank/DDBJ databases">
        <authorList>
            <person name="King R."/>
        </authorList>
    </citation>
    <scope>NUCLEOTIDE SEQUENCE</scope>
</reference>